<feature type="region of interest" description="Disordered" evidence="8">
    <location>
        <begin position="440"/>
        <end position="463"/>
    </location>
</feature>
<evidence type="ECO:0000256" key="3">
    <source>
        <dbReference type="ARBA" id="ARBA00014087"/>
    </source>
</evidence>
<evidence type="ECO:0000256" key="1">
    <source>
        <dbReference type="ARBA" id="ARBA00004138"/>
    </source>
</evidence>
<evidence type="ECO:0000256" key="2">
    <source>
        <dbReference type="ARBA" id="ARBA00010841"/>
    </source>
</evidence>
<feature type="coiled-coil region" evidence="7">
    <location>
        <begin position="58"/>
        <end position="124"/>
    </location>
</feature>
<evidence type="ECO:0000256" key="8">
    <source>
        <dbReference type="SAM" id="MobiDB-lite"/>
    </source>
</evidence>
<feature type="coiled-coil region" evidence="7">
    <location>
        <begin position="157"/>
        <end position="184"/>
    </location>
</feature>
<sequence length="463" mass="53016">MRNYVSRYDVCRPSATINRPRLASSCVSENHRAMGDSIESFRLAAERALRDQRVQFDMKQREEDLVRLQAENADMKAKMKELKASMDANIEDRERVILYKVKRIDELQEKLTRLEAEEAGRMDRAVRHVTEQLATITAERDVLRTKCVASDAMLKDMEAFQAVKSNLEAELARLQAENTRIETSCAARLRELEVNHLMHLQRLKREKDDDVMRTRREMEKAMLDGLDGTTRRAVLENEKLTLELSYQSSKLEKMITQNEALKRSKVESRNNTDILTEMTETLSKKVKFYEKLFQKMHQKERMAVEQQLVAAQTKANGQREKANVLLHAPVKPSQLQPSCTTTDDPKGNKGSTWQEALDSHLAERYKAKRGIDVVVQYNQFLQNGMDANASGKSTYASSLAAPPPRISRRAAPVRYAPQVIESIRLPHIVDTGDRHYIPKAEYLESTSPPRPPRRADGSYTART</sequence>
<dbReference type="GO" id="GO:0036064">
    <property type="term" value="C:ciliary basal body"/>
    <property type="evidence" value="ECO:0007669"/>
    <property type="project" value="TreeGrafter"/>
</dbReference>
<evidence type="ECO:0000256" key="7">
    <source>
        <dbReference type="SAM" id="Coils"/>
    </source>
</evidence>
<dbReference type="RefSeq" id="XP_008866944.1">
    <property type="nucleotide sequence ID" value="XM_008868722.1"/>
</dbReference>
<dbReference type="GeneID" id="20081444"/>
<gene>
    <name evidence="9" type="ORF">H310_04394</name>
</gene>
<name>A0A024UEF0_9STRA</name>
<protein>
    <recommendedName>
        <fullName evidence="3">Cilia- and flagella-associated protein 157</fullName>
    </recommendedName>
</protein>
<evidence type="ECO:0000256" key="4">
    <source>
        <dbReference type="ARBA" id="ARBA00023054"/>
    </source>
</evidence>
<dbReference type="PANTHER" id="PTHR31954:SF1">
    <property type="entry name" value="CILIA- AND FLAGELLA-ASSOCIATED PROTEIN 157"/>
    <property type="match status" value="1"/>
</dbReference>
<dbReference type="AlphaFoldDB" id="A0A024UEF0"/>
<dbReference type="eggNOG" id="ENOG502S4B6">
    <property type="taxonomic scope" value="Eukaryota"/>
</dbReference>
<comment type="similarity">
    <text evidence="2">Belongs to the CFAP157 family.</text>
</comment>
<dbReference type="RefSeq" id="XP_008866943.1">
    <property type="nucleotide sequence ID" value="XM_008868721.1"/>
</dbReference>
<evidence type="ECO:0000313" key="9">
    <source>
        <dbReference type="EMBL" id="ETW03988.1"/>
    </source>
</evidence>
<proteinExistence type="inferred from homology"/>
<keyword evidence="6" id="KW-0966">Cell projection</keyword>
<accession>A0A024UEF0</accession>
<evidence type="ECO:0000256" key="5">
    <source>
        <dbReference type="ARBA" id="ARBA00023069"/>
    </source>
</evidence>
<dbReference type="InterPro" id="IPR038844">
    <property type="entry name" value="CFAP157"/>
</dbReference>
<keyword evidence="5" id="KW-0969">Cilium</keyword>
<evidence type="ECO:0000256" key="6">
    <source>
        <dbReference type="ARBA" id="ARBA00023273"/>
    </source>
</evidence>
<reference evidence="9" key="1">
    <citation type="submission" date="2013-12" db="EMBL/GenBank/DDBJ databases">
        <title>The Genome Sequence of Aphanomyces invadans NJM9701.</title>
        <authorList>
            <consortium name="The Broad Institute Genomics Platform"/>
            <person name="Russ C."/>
            <person name="Tyler B."/>
            <person name="van West P."/>
            <person name="Dieguez-Uribeondo J."/>
            <person name="Young S.K."/>
            <person name="Zeng Q."/>
            <person name="Gargeya S."/>
            <person name="Fitzgerald M."/>
            <person name="Abouelleil A."/>
            <person name="Alvarado L."/>
            <person name="Chapman S.B."/>
            <person name="Gainer-Dewar J."/>
            <person name="Goldberg J."/>
            <person name="Griggs A."/>
            <person name="Gujja S."/>
            <person name="Hansen M."/>
            <person name="Howarth C."/>
            <person name="Imamovic A."/>
            <person name="Ireland A."/>
            <person name="Larimer J."/>
            <person name="McCowan C."/>
            <person name="Murphy C."/>
            <person name="Pearson M."/>
            <person name="Poon T.W."/>
            <person name="Priest M."/>
            <person name="Roberts A."/>
            <person name="Saif S."/>
            <person name="Shea T."/>
            <person name="Sykes S."/>
            <person name="Wortman J."/>
            <person name="Nusbaum C."/>
            <person name="Birren B."/>
        </authorList>
    </citation>
    <scope>NUCLEOTIDE SEQUENCE [LARGE SCALE GENOMIC DNA]</scope>
    <source>
        <strain evidence="9">NJM9701</strain>
    </source>
</reference>
<dbReference type="PANTHER" id="PTHR31954">
    <property type="entry name" value="CILIA- AND FLAGELLA-ASSOCIATED PROTEIN 157"/>
    <property type="match status" value="1"/>
</dbReference>
<dbReference type="EMBL" id="KI913958">
    <property type="protein sequence ID" value="ETW03987.1"/>
    <property type="molecule type" value="Genomic_DNA"/>
</dbReference>
<dbReference type="GO" id="GO:0008017">
    <property type="term" value="F:microtubule binding"/>
    <property type="evidence" value="ECO:0007669"/>
    <property type="project" value="TreeGrafter"/>
</dbReference>
<comment type="subcellular location">
    <subcellularLocation>
        <location evidence="1">Cell projection</location>
        <location evidence="1">Cilium</location>
    </subcellularLocation>
</comment>
<dbReference type="VEuPathDB" id="FungiDB:H310_04394"/>
<dbReference type="EMBL" id="KI913958">
    <property type="protein sequence ID" value="ETW03988.1"/>
    <property type="molecule type" value="Genomic_DNA"/>
</dbReference>
<keyword evidence="4 7" id="KW-0175">Coiled coil</keyword>
<organism evidence="9">
    <name type="scientific">Aphanomyces invadans</name>
    <dbReference type="NCBI Taxonomy" id="157072"/>
    <lineage>
        <taxon>Eukaryota</taxon>
        <taxon>Sar</taxon>
        <taxon>Stramenopiles</taxon>
        <taxon>Oomycota</taxon>
        <taxon>Saprolegniomycetes</taxon>
        <taxon>Saprolegniales</taxon>
        <taxon>Verrucalvaceae</taxon>
        <taxon>Aphanomyces</taxon>
    </lineage>
</organism>
<dbReference type="OrthoDB" id="166611at2759"/>